<evidence type="ECO:0000256" key="4">
    <source>
        <dbReference type="ARBA" id="ARBA00022642"/>
    </source>
</evidence>
<dbReference type="SUPFAM" id="SSF54675">
    <property type="entry name" value="Nicotinate/Quinolinate PRTase N-terminal domain-like"/>
    <property type="match status" value="1"/>
</dbReference>
<dbReference type="PANTHER" id="PTHR32179">
    <property type="entry name" value="NICOTINATE-NUCLEOTIDE PYROPHOSPHORYLASE [CARBOXYLATING]"/>
    <property type="match status" value="1"/>
</dbReference>
<dbReference type="UniPathway" id="UPA00253">
    <property type="reaction ID" value="UER00331"/>
</dbReference>
<dbReference type="InterPro" id="IPR037128">
    <property type="entry name" value="Quinolinate_PRibosylTase_N_sf"/>
</dbReference>
<evidence type="ECO:0000256" key="3">
    <source>
        <dbReference type="ARBA" id="ARBA00011944"/>
    </source>
</evidence>
<keyword evidence="4" id="KW-0662">Pyridine nucleotide biosynthesis</keyword>
<evidence type="ECO:0000256" key="6">
    <source>
        <dbReference type="ARBA" id="ARBA00022679"/>
    </source>
</evidence>
<dbReference type="InterPro" id="IPR027277">
    <property type="entry name" value="NadC/ModD"/>
</dbReference>
<dbReference type="PANTHER" id="PTHR32179:SF3">
    <property type="entry name" value="NICOTINATE-NUCLEOTIDE PYROPHOSPHORYLASE [CARBOXYLATING]"/>
    <property type="match status" value="1"/>
</dbReference>
<dbReference type="InterPro" id="IPR013785">
    <property type="entry name" value="Aldolase_TIM"/>
</dbReference>
<organism evidence="9">
    <name type="scientific">Tetraselmis sp. GSL018</name>
    <dbReference type="NCBI Taxonomy" id="582737"/>
    <lineage>
        <taxon>Eukaryota</taxon>
        <taxon>Viridiplantae</taxon>
        <taxon>Chlorophyta</taxon>
        <taxon>core chlorophytes</taxon>
        <taxon>Chlorodendrophyceae</taxon>
        <taxon>Chlorodendrales</taxon>
        <taxon>Chlorodendraceae</taxon>
        <taxon>Tetraselmis</taxon>
    </lineage>
</organism>
<evidence type="ECO:0000256" key="1">
    <source>
        <dbReference type="ARBA" id="ARBA00004893"/>
    </source>
</evidence>
<reference evidence="9" key="1">
    <citation type="submission" date="2014-05" db="EMBL/GenBank/DDBJ databases">
        <title>The transcriptome of the halophilic microalga Tetraselmis sp. GSL018 isolated from the Great Salt Lake, Utah.</title>
        <authorList>
            <person name="Jinkerson R.E."/>
            <person name="D'Adamo S."/>
            <person name="Posewitz M.C."/>
        </authorList>
    </citation>
    <scope>NUCLEOTIDE SEQUENCE</scope>
    <source>
        <strain evidence="9">GSL018</strain>
    </source>
</reference>
<dbReference type="Pfam" id="PF01729">
    <property type="entry name" value="QRPTase_C"/>
    <property type="match status" value="1"/>
</dbReference>
<feature type="domain" description="Quinolinate phosphoribosyl transferase N-terminal" evidence="8">
    <location>
        <begin position="99"/>
        <end position="183"/>
    </location>
</feature>
<dbReference type="GO" id="GO:0005737">
    <property type="term" value="C:cytoplasm"/>
    <property type="evidence" value="ECO:0007669"/>
    <property type="project" value="TreeGrafter"/>
</dbReference>
<dbReference type="InterPro" id="IPR004393">
    <property type="entry name" value="NadC"/>
</dbReference>
<proteinExistence type="inferred from homology"/>
<feature type="domain" description="Quinolinate phosphoribosyl transferase C-terminal" evidence="7">
    <location>
        <begin position="186"/>
        <end position="374"/>
    </location>
</feature>
<dbReference type="InterPro" id="IPR022412">
    <property type="entry name" value="Quinolinate_PRibosylTrfase_N"/>
</dbReference>
<dbReference type="Pfam" id="PF02749">
    <property type="entry name" value="QRPTase_N"/>
    <property type="match status" value="1"/>
</dbReference>
<dbReference type="EMBL" id="GBEZ01022129">
    <property type="protein sequence ID" value="JAC64689.1"/>
    <property type="molecule type" value="Transcribed_RNA"/>
</dbReference>
<evidence type="ECO:0000259" key="8">
    <source>
        <dbReference type="Pfam" id="PF02749"/>
    </source>
</evidence>
<accession>A0A061R1T5</accession>
<dbReference type="CDD" id="cd01572">
    <property type="entry name" value="QPRTase"/>
    <property type="match status" value="1"/>
</dbReference>
<dbReference type="EC" id="2.4.2.19" evidence="3"/>
<comment type="pathway">
    <text evidence="1">Cofactor biosynthesis; NAD(+) biosynthesis; nicotinate D-ribonucleotide from quinolinate: step 1/1.</text>
</comment>
<gene>
    <name evidence="9" type="primary">NADC</name>
    <name evidence="9" type="ORF">TSPGSL018_17775</name>
</gene>
<evidence type="ECO:0000313" key="9">
    <source>
        <dbReference type="EMBL" id="JAC64689.1"/>
    </source>
</evidence>
<sequence>MSVVSLLCNSSVATKGFSQKKQDCSVRSINKLQLSTPQRTRSLFAAPRRVASNGRVLSQVRSAMAETTHVTIPPPFHPTFDIEGSIRAALEEDSGSFGDVTALSTIPEDTQAVATFLAKGDGVLAGLAVADKVFEMVDPRISVEWSAKDGDSVTYGTIFGKVRGPARGVLVAERVALNYMQRMGGIATATAEMVKEAEGFPAKILETRKTVPGLRLFDKWAVLIGGGDNHRMGLYDMIMIKDNHIAAAGGLTQAVERAQAFLTEKNLSMGMEVETRTMDEVREVMEIVDRQAGKVDHPITRVMLDNMTKMDPSAEAGIDVSMLEEAVAYIGGRVETEGSGNVNLRTVRRIASTGVTYISVGALTHSVKALDISFNIETQ</sequence>
<name>A0A061R1T5_9CHLO</name>
<dbReference type="Gene3D" id="3.90.1170.20">
    <property type="entry name" value="Quinolinate phosphoribosyl transferase, N-terminal domain"/>
    <property type="match status" value="1"/>
</dbReference>
<dbReference type="FunFam" id="3.20.20.70:FF:000149">
    <property type="entry name" value="Nicotinate-nucleotide pyrophosphorylase [carboxylating]"/>
    <property type="match status" value="1"/>
</dbReference>
<dbReference type="InterPro" id="IPR002638">
    <property type="entry name" value="Quinolinate_PRibosylTrfase_C"/>
</dbReference>
<dbReference type="InterPro" id="IPR036068">
    <property type="entry name" value="Nicotinate_pribotase-like_C"/>
</dbReference>
<dbReference type="NCBIfam" id="TIGR00078">
    <property type="entry name" value="nadC"/>
    <property type="match status" value="1"/>
</dbReference>
<dbReference type="FunFam" id="3.90.1170.20:FF:000001">
    <property type="entry name" value="Nicotinate-nucleotide diphosphorylase (Carboxylating)"/>
    <property type="match status" value="1"/>
</dbReference>
<protein>
    <recommendedName>
        <fullName evidence="3">nicotinate-nucleotide diphosphorylase (carboxylating)</fullName>
        <ecNumber evidence="3">2.4.2.19</ecNumber>
    </recommendedName>
</protein>
<keyword evidence="6" id="KW-0808">Transferase</keyword>
<dbReference type="GO" id="GO:0009435">
    <property type="term" value="P:NAD+ biosynthetic process"/>
    <property type="evidence" value="ECO:0007669"/>
    <property type="project" value="UniProtKB-UniPathway"/>
</dbReference>
<evidence type="ECO:0000256" key="5">
    <source>
        <dbReference type="ARBA" id="ARBA00022676"/>
    </source>
</evidence>
<dbReference type="AlphaFoldDB" id="A0A061R1T5"/>
<dbReference type="Gene3D" id="3.20.20.70">
    <property type="entry name" value="Aldolase class I"/>
    <property type="match status" value="1"/>
</dbReference>
<dbReference type="GO" id="GO:0004514">
    <property type="term" value="F:nicotinate-nucleotide diphosphorylase (carboxylating) activity"/>
    <property type="evidence" value="ECO:0007669"/>
    <property type="project" value="UniProtKB-EC"/>
</dbReference>
<evidence type="ECO:0000259" key="7">
    <source>
        <dbReference type="Pfam" id="PF01729"/>
    </source>
</evidence>
<evidence type="ECO:0000256" key="2">
    <source>
        <dbReference type="ARBA" id="ARBA00009400"/>
    </source>
</evidence>
<comment type="similarity">
    <text evidence="2">Belongs to the NadC/ModD family.</text>
</comment>
<dbReference type="SUPFAM" id="SSF51690">
    <property type="entry name" value="Nicotinate/Quinolinate PRTase C-terminal domain-like"/>
    <property type="match status" value="1"/>
</dbReference>
<keyword evidence="5" id="KW-0328">Glycosyltransferase</keyword>
<dbReference type="GO" id="GO:0034213">
    <property type="term" value="P:quinolinate catabolic process"/>
    <property type="evidence" value="ECO:0007669"/>
    <property type="project" value="TreeGrafter"/>
</dbReference>